<comment type="subcellular location">
    <subcellularLocation>
        <location evidence="1">Endomembrane system</location>
        <topology evidence="1">Multi-pass membrane protein</topology>
    </subcellularLocation>
</comment>
<evidence type="ECO:0000256" key="3">
    <source>
        <dbReference type="SAM" id="MobiDB-lite"/>
    </source>
</evidence>
<dbReference type="Proteomes" id="UP000808914">
    <property type="component" value="Unassembled WGS sequence"/>
</dbReference>
<reference evidence="6 7" key="1">
    <citation type="submission" date="2021-01" db="EMBL/GenBank/DDBJ databases">
        <title>Genomic Encyclopedia of Type Strains, Phase IV (KMG-IV): sequencing the most valuable type-strain genomes for metagenomic binning, comparative biology and taxonomic classification.</title>
        <authorList>
            <person name="Goeker M."/>
        </authorList>
    </citation>
    <scope>NUCLEOTIDE SEQUENCE [LARGE SCALE GENOMIC DNA]</scope>
    <source>
        <strain evidence="6 7">DSM 28236</strain>
    </source>
</reference>
<accession>A0ABS2Q0W6</accession>
<gene>
    <name evidence="6" type="ORF">JOD45_002158</name>
</gene>
<evidence type="ECO:0000313" key="7">
    <source>
        <dbReference type="Proteomes" id="UP000808914"/>
    </source>
</evidence>
<name>A0ABS2Q0W6_9BACL</name>
<feature type="compositionally biased region" description="Basic and acidic residues" evidence="3">
    <location>
        <begin position="81"/>
        <end position="96"/>
    </location>
</feature>
<evidence type="ECO:0000256" key="4">
    <source>
        <dbReference type="SAM" id="Phobius"/>
    </source>
</evidence>
<evidence type="ECO:0000256" key="1">
    <source>
        <dbReference type="ARBA" id="ARBA00004127"/>
    </source>
</evidence>
<dbReference type="InterPro" id="IPR037185">
    <property type="entry name" value="EmrE-like"/>
</dbReference>
<dbReference type="EMBL" id="JAFBER010000013">
    <property type="protein sequence ID" value="MBM7645933.1"/>
    <property type="molecule type" value="Genomic_DNA"/>
</dbReference>
<feature type="transmembrane region" description="Helical" evidence="4">
    <location>
        <begin position="44"/>
        <end position="63"/>
    </location>
</feature>
<evidence type="ECO:0000256" key="2">
    <source>
        <dbReference type="ARBA" id="ARBA00007362"/>
    </source>
</evidence>
<organism evidence="6 7">
    <name type="scientific">Scopulibacillus daqui</name>
    <dbReference type="NCBI Taxonomy" id="1469162"/>
    <lineage>
        <taxon>Bacteria</taxon>
        <taxon>Bacillati</taxon>
        <taxon>Bacillota</taxon>
        <taxon>Bacilli</taxon>
        <taxon>Bacillales</taxon>
        <taxon>Sporolactobacillaceae</taxon>
        <taxon>Scopulibacillus</taxon>
    </lineage>
</organism>
<dbReference type="InterPro" id="IPR000620">
    <property type="entry name" value="EamA_dom"/>
</dbReference>
<keyword evidence="4" id="KW-1133">Transmembrane helix</keyword>
<comment type="caution">
    <text evidence="6">The sequence shown here is derived from an EMBL/GenBank/DDBJ whole genome shotgun (WGS) entry which is preliminary data.</text>
</comment>
<protein>
    <submittedName>
        <fullName evidence="6">Drug/metabolite transporter (DMT)-like permease</fullName>
    </submittedName>
</protein>
<evidence type="ECO:0000259" key="5">
    <source>
        <dbReference type="Pfam" id="PF00892"/>
    </source>
</evidence>
<dbReference type="SUPFAM" id="SSF103481">
    <property type="entry name" value="Multidrug resistance efflux transporter EmrE"/>
    <property type="match status" value="1"/>
</dbReference>
<keyword evidence="4" id="KW-0472">Membrane</keyword>
<keyword evidence="4" id="KW-0812">Transmembrane</keyword>
<evidence type="ECO:0000313" key="6">
    <source>
        <dbReference type="EMBL" id="MBM7645933.1"/>
    </source>
</evidence>
<feature type="domain" description="EamA" evidence="5">
    <location>
        <begin position="2"/>
        <end position="60"/>
    </location>
</feature>
<sequence length="96" mass="10721">MIAFRFYIKSLESLAPKESSLLGSIEPLSAVLTTVFWLNEPFGFFQWLGTACLIGMIILLALNKSSSEKKANKTARTRGITRFEGEQKQKDLFTGS</sequence>
<keyword evidence="7" id="KW-1185">Reference proteome</keyword>
<feature type="region of interest" description="Disordered" evidence="3">
    <location>
        <begin position="67"/>
        <end position="96"/>
    </location>
</feature>
<comment type="similarity">
    <text evidence="2">Belongs to the EamA transporter family.</text>
</comment>
<proteinExistence type="inferred from homology"/>
<dbReference type="Pfam" id="PF00892">
    <property type="entry name" value="EamA"/>
    <property type="match status" value="1"/>
</dbReference>